<keyword evidence="3" id="KW-0812">Transmembrane</keyword>
<keyword evidence="1" id="KW-0175">Coiled coil</keyword>
<feature type="region of interest" description="Disordered" evidence="2">
    <location>
        <begin position="1"/>
        <end position="23"/>
    </location>
</feature>
<accession>A0A7K3VYB8</accession>
<protein>
    <recommendedName>
        <fullName evidence="4">DUF6779 domain-containing protein</fullName>
    </recommendedName>
</protein>
<feature type="domain" description="DUF6779" evidence="4">
    <location>
        <begin position="54"/>
        <end position="160"/>
    </location>
</feature>
<feature type="compositionally biased region" description="Basic and acidic residues" evidence="2">
    <location>
        <begin position="356"/>
        <end position="370"/>
    </location>
</feature>
<feature type="coiled-coil region" evidence="1">
    <location>
        <begin position="171"/>
        <end position="198"/>
    </location>
</feature>
<dbReference type="Pfam" id="PF20570">
    <property type="entry name" value="DUF6779"/>
    <property type="match status" value="1"/>
</dbReference>
<feature type="transmembrane region" description="Helical" evidence="3">
    <location>
        <begin position="53"/>
        <end position="73"/>
    </location>
</feature>
<evidence type="ECO:0000256" key="1">
    <source>
        <dbReference type="SAM" id="Coils"/>
    </source>
</evidence>
<proteinExistence type="predicted"/>
<dbReference type="EMBL" id="JAAGWF010000008">
    <property type="protein sequence ID" value="NEK57592.1"/>
    <property type="molecule type" value="Genomic_DNA"/>
</dbReference>
<name>A0A7K3VYB8_9ACTN</name>
<feature type="transmembrane region" description="Helical" evidence="3">
    <location>
        <begin position="24"/>
        <end position="47"/>
    </location>
</feature>
<feature type="region of interest" description="Disordered" evidence="2">
    <location>
        <begin position="255"/>
        <end position="414"/>
    </location>
</feature>
<keyword evidence="6" id="KW-1185">Reference proteome</keyword>
<dbReference type="RefSeq" id="WP_163480790.1">
    <property type="nucleotide sequence ID" value="NZ_JAAGWF010000008.1"/>
</dbReference>
<keyword evidence="3" id="KW-0472">Membrane</keyword>
<sequence length="414" mass="45525">MRMDRDDPTTGRSRPGAQPAGSSSVLRTAGLLVGFLLAVGATVVVFVTENPQLLRLAVVGAAWAFVLAALAGTRRGPEPAEGRPDVQAVERAAADREAELRLAYELELEREAAERRADGLRLENDLRREAEQSMRTELTALRGELARVAELRHEVAEIAGLRGDLAEVGELRREMARLTELRGDLAQLTELRADLTQLTELRADMGRLRTELTEQLSGEMLIERIMLRTQSIRSGSPTVETPATRTIDASGWAAPAHDLTGHRSPHSDTGSGGETRQWDEVRVQRPAEQERTAAFATPVPPPQPWDWLAERSLIDAPEPAPEPAPAADPDTRRRRTDDLLRPAVPSPEQFTVERPVAQRDRPPVPSHDDPPAPQGSARLAEILAESAPPSGGRRRRRYRDEDDSDDVLSRVLGR</sequence>
<feature type="compositionally biased region" description="Basic and acidic residues" evidence="2">
    <location>
        <begin position="329"/>
        <end position="340"/>
    </location>
</feature>
<gene>
    <name evidence="5" type="ORF">GCU56_06865</name>
</gene>
<evidence type="ECO:0000256" key="2">
    <source>
        <dbReference type="SAM" id="MobiDB-lite"/>
    </source>
</evidence>
<evidence type="ECO:0000313" key="5">
    <source>
        <dbReference type="EMBL" id="NEK57592.1"/>
    </source>
</evidence>
<keyword evidence="3" id="KW-1133">Transmembrane helix</keyword>
<feature type="compositionally biased region" description="Basic and acidic residues" evidence="2">
    <location>
        <begin position="276"/>
        <end position="291"/>
    </location>
</feature>
<evidence type="ECO:0000256" key="3">
    <source>
        <dbReference type="SAM" id="Phobius"/>
    </source>
</evidence>
<evidence type="ECO:0000259" key="4">
    <source>
        <dbReference type="Pfam" id="PF20570"/>
    </source>
</evidence>
<dbReference type="Proteomes" id="UP000470246">
    <property type="component" value="Unassembled WGS sequence"/>
</dbReference>
<dbReference type="InterPro" id="IPR046706">
    <property type="entry name" value="DUF6779"/>
</dbReference>
<reference evidence="5 6" key="1">
    <citation type="submission" date="2020-02" db="EMBL/GenBank/DDBJ databases">
        <title>Geodermatophilus sabuli CPCC 205279 I12A-02694.</title>
        <authorList>
            <person name="Jiang Z."/>
        </authorList>
    </citation>
    <scope>NUCLEOTIDE SEQUENCE [LARGE SCALE GENOMIC DNA]</scope>
    <source>
        <strain evidence="5 6">I12A-02694</strain>
    </source>
</reference>
<organism evidence="5 6">
    <name type="scientific">Geodermatophilus sabuli</name>
    <dbReference type="NCBI Taxonomy" id="1564158"/>
    <lineage>
        <taxon>Bacteria</taxon>
        <taxon>Bacillati</taxon>
        <taxon>Actinomycetota</taxon>
        <taxon>Actinomycetes</taxon>
        <taxon>Geodermatophilales</taxon>
        <taxon>Geodermatophilaceae</taxon>
        <taxon>Geodermatophilus</taxon>
    </lineage>
</organism>
<dbReference type="AlphaFoldDB" id="A0A7K3VYB8"/>
<comment type="caution">
    <text evidence="5">The sequence shown here is derived from an EMBL/GenBank/DDBJ whole genome shotgun (WGS) entry which is preliminary data.</text>
</comment>
<evidence type="ECO:0000313" key="6">
    <source>
        <dbReference type="Proteomes" id="UP000470246"/>
    </source>
</evidence>